<dbReference type="Proteomes" id="UP001280156">
    <property type="component" value="Unassembled WGS sequence"/>
</dbReference>
<keyword evidence="3" id="KW-1185">Reference proteome</keyword>
<comment type="caution">
    <text evidence="2">The sequence shown here is derived from an EMBL/GenBank/DDBJ whole genome shotgun (WGS) entry which is preliminary data.</text>
</comment>
<feature type="transmembrane region" description="Helical" evidence="1">
    <location>
        <begin position="47"/>
        <end position="65"/>
    </location>
</feature>
<keyword evidence="1" id="KW-0812">Transmembrane</keyword>
<keyword evidence="1" id="KW-0472">Membrane</keyword>
<sequence length="205" mass="21296">MACYQQSVSGKGFNPHISSLYGCKYILMVVLLHDASNQASPLTMRKVVISLFAILAGTSFAMAAGTGCDAFKWPVEREQALFPEATAAQSGATLTVGQAVDFSLEAADTVSFEVPPERAPAAGTFGATANVTVPPEGELQVSLSDEAWIDVVQDGKSVKSAAFSGVKSCPGIRKSVRFKLAGGAAIIQLSGAKKADLKVAVLTPE</sequence>
<evidence type="ECO:0000313" key="3">
    <source>
        <dbReference type="Proteomes" id="UP001280156"/>
    </source>
</evidence>
<gene>
    <name evidence="2" type="ORF">RFM52_02915</name>
</gene>
<organism evidence="2 3">
    <name type="scientific">Mesorhizobium humile</name>
    <dbReference type="NCBI Taxonomy" id="3072313"/>
    <lineage>
        <taxon>Bacteria</taxon>
        <taxon>Pseudomonadati</taxon>
        <taxon>Pseudomonadota</taxon>
        <taxon>Alphaproteobacteria</taxon>
        <taxon>Hyphomicrobiales</taxon>
        <taxon>Phyllobacteriaceae</taxon>
        <taxon>Mesorhizobium</taxon>
    </lineage>
</organism>
<evidence type="ECO:0000313" key="2">
    <source>
        <dbReference type="EMBL" id="MDX8484134.1"/>
    </source>
</evidence>
<proteinExistence type="predicted"/>
<dbReference type="RefSeq" id="WP_320295048.1">
    <property type="nucleotide sequence ID" value="NZ_JAVIIU010000004.1"/>
</dbReference>
<protein>
    <submittedName>
        <fullName evidence="2">Uncharacterized protein</fullName>
    </submittedName>
</protein>
<reference evidence="2 3" key="1">
    <citation type="submission" date="2023-08" db="EMBL/GenBank/DDBJ databases">
        <title>Implementing the SeqCode for naming new Mesorhizobium species isolated from Vachellia karroo root nodules.</title>
        <authorList>
            <person name="Van Lill M."/>
        </authorList>
    </citation>
    <scope>NUCLEOTIDE SEQUENCE [LARGE SCALE GENOMIC DNA]</scope>
    <source>
        <strain evidence="2 3">VK2B</strain>
    </source>
</reference>
<evidence type="ECO:0000256" key="1">
    <source>
        <dbReference type="SAM" id="Phobius"/>
    </source>
</evidence>
<name>A0ABU4YDZ1_9HYPH</name>
<accession>A0ABU4YDZ1</accession>
<keyword evidence="1" id="KW-1133">Transmembrane helix</keyword>
<dbReference type="EMBL" id="JAVIIV010000002">
    <property type="protein sequence ID" value="MDX8484134.1"/>
    <property type="molecule type" value="Genomic_DNA"/>
</dbReference>